<name>A0AAJ1U2B9_9ACTN</name>
<protein>
    <submittedName>
        <fullName evidence="2">Pilus assembly protein Flp/PilA</fullName>
    </submittedName>
</protein>
<dbReference type="Proteomes" id="UP001239215">
    <property type="component" value="Unassembled WGS sequence"/>
</dbReference>
<proteinExistence type="predicted"/>
<sequence length="71" mass="7151">MIQFLAILLGAQKAKADQRGASAVEYGLLVAALAALIIGAVFLFYQDLAGIFSDTSSKLGTDGTGGTGTDG</sequence>
<dbReference type="EMBL" id="JAUTAN010000001">
    <property type="protein sequence ID" value="MDQ1103211.1"/>
    <property type="molecule type" value="Genomic_DNA"/>
</dbReference>
<keyword evidence="1" id="KW-0812">Transmembrane</keyword>
<evidence type="ECO:0000256" key="1">
    <source>
        <dbReference type="SAM" id="Phobius"/>
    </source>
</evidence>
<evidence type="ECO:0000313" key="3">
    <source>
        <dbReference type="Proteomes" id="UP001239215"/>
    </source>
</evidence>
<organism evidence="2 3">
    <name type="scientific">Nocardioides zeae</name>
    <dbReference type="NCBI Taxonomy" id="1457234"/>
    <lineage>
        <taxon>Bacteria</taxon>
        <taxon>Bacillati</taxon>
        <taxon>Actinomycetota</taxon>
        <taxon>Actinomycetes</taxon>
        <taxon>Propionibacteriales</taxon>
        <taxon>Nocardioidaceae</taxon>
        <taxon>Nocardioides</taxon>
    </lineage>
</organism>
<accession>A0AAJ1U2B9</accession>
<feature type="transmembrane region" description="Helical" evidence="1">
    <location>
        <begin position="26"/>
        <end position="45"/>
    </location>
</feature>
<dbReference type="Pfam" id="PF04964">
    <property type="entry name" value="Flp_Fap"/>
    <property type="match status" value="1"/>
</dbReference>
<comment type="caution">
    <text evidence="2">The sequence shown here is derived from an EMBL/GenBank/DDBJ whole genome shotgun (WGS) entry which is preliminary data.</text>
</comment>
<reference evidence="2" key="1">
    <citation type="submission" date="2023-07" db="EMBL/GenBank/DDBJ databases">
        <title>Functional and genomic diversity of the sorghum phyllosphere microbiome.</title>
        <authorList>
            <person name="Shade A."/>
        </authorList>
    </citation>
    <scope>NUCLEOTIDE SEQUENCE</scope>
    <source>
        <strain evidence="2">SORGH_AS_1067</strain>
    </source>
</reference>
<evidence type="ECO:0000313" key="2">
    <source>
        <dbReference type="EMBL" id="MDQ1103211.1"/>
    </source>
</evidence>
<dbReference type="RefSeq" id="WP_307198642.1">
    <property type="nucleotide sequence ID" value="NZ_JAUTAN010000001.1"/>
</dbReference>
<dbReference type="AlphaFoldDB" id="A0AAJ1U2B9"/>
<keyword evidence="1" id="KW-1133">Transmembrane helix</keyword>
<keyword evidence="1" id="KW-0472">Membrane</keyword>
<gene>
    <name evidence="2" type="ORF">QE405_000495</name>
</gene>
<dbReference type="InterPro" id="IPR007047">
    <property type="entry name" value="Flp_Fap"/>
</dbReference>